<evidence type="ECO:0000256" key="1">
    <source>
        <dbReference type="SAM" id="MobiDB-lite"/>
    </source>
</evidence>
<keyword evidence="2" id="KW-0812">Transmembrane</keyword>
<dbReference type="RefSeq" id="XP_056791747.1">
    <property type="nucleotide sequence ID" value="XM_056934206.1"/>
</dbReference>
<feature type="compositionally biased region" description="Polar residues" evidence="1">
    <location>
        <begin position="169"/>
        <end position="181"/>
    </location>
</feature>
<feature type="region of interest" description="Disordered" evidence="1">
    <location>
        <begin position="61"/>
        <end position="101"/>
    </location>
</feature>
<evidence type="ECO:0000256" key="2">
    <source>
        <dbReference type="SAM" id="Phobius"/>
    </source>
</evidence>
<sequence>METFPNPFCNLDLWCDWSGDPLDTVSVCMTVEVWCDPGSRITVMDTRHPLVEHFLEFTISPTENSEEDDSARASCDSPRRHSEQYEESKATPTPSARCGEEIPMTMKTELPFTPETSPDHATLQFGSTETTYHVPDLGRVFRIDSTPDGSPGPDLDDIYATVLRGGSSPGHQSAGGQSPSNPRKRTARAASLPDSVTDSERPYGGETLKNLQRAEMRGRQSSASTTSSHSKLSRKSLIPRPMSLKTPHVQLDSSQITTLATSVPTLSATESELSASDVVPGEKISQDGCAKIEQTCDSTQNTKDVSGSHASSIASAGFVSENDLGDARSSLNDIETLSTVASAGSSCDQTALSNPTYASIGRTPALNGEIPVRSDRVETPPPRMFVSDQPILRLTEQILHINCSSNVRPSWYKVQAMFSLRLQTKQTRGWYSLVVPGLPDLSATDHGYVYLRIPDGQGLEFRSLHFQKYEIVQGCLIAQFRLIQSQLVIPLRPCDAQFYGFLRDFRVNHSISSRLLSESGHFGAPMFEYTAICSLDLIHRDFWAEQCGFQIYIHGGPDGEFSCHLDTPLADFQVIQLDSKPQAQMGITQLQVICTLANLNFFVITWQTCLPEAEGASWTPRITATRDGYQVEEGLQARYFAAEYDEHEVVRAEARSRLVTFKGTYYRSKPRSMLGWLVLFFVALVALTFFQAPINIDLYNEFNRLKPVVEDWGTRLLNMKLPESRHPASDKTRQQIDTTDVSREVSEIVAKLGDEPLKAVHGPMHSEQDTTHPSSQVMSSQPQLNMRDRFDYLFGWRGPVNDGI</sequence>
<feature type="region of interest" description="Disordered" evidence="1">
    <location>
        <begin position="759"/>
        <end position="781"/>
    </location>
</feature>
<dbReference type="Proteomes" id="UP001148312">
    <property type="component" value="Unassembled WGS sequence"/>
</dbReference>
<dbReference type="AlphaFoldDB" id="A0A9W9XE40"/>
<comment type="caution">
    <text evidence="3">The sequence shown here is derived from an EMBL/GenBank/DDBJ whole genome shotgun (WGS) entry which is preliminary data.</text>
</comment>
<proteinExistence type="predicted"/>
<organism evidence="3 4">
    <name type="scientific">Penicillium diatomitis</name>
    <dbReference type="NCBI Taxonomy" id="2819901"/>
    <lineage>
        <taxon>Eukaryota</taxon>
        <taxon>Fungi</taxon>
        <taxon>Dikarya</taxon>
        <taxon>Ascomycota</taxon>
        <taxon>Pezizomycotina</taxon>
        <taxon>Eurotiomycetes</taxon>
        <taxon>Eurotiomycetidae</taxon>
        <taxon>Eurotiales</taxon>
        <taxon>Aspergillaceae</taxon>
        <taxon>Penicillium</taxon>
    </lineage>
</organism>
<reference evidence="3" key="1">
    <citation type="submission" date="2022-12" db="EMBL/GenBank/DDBJ databases">
        <authorList>
            <person name="Petersen C."/>
        </authorList>
    </citation>
    <scope>NUCLEOTIDE SEQUENCE</scope>
    <source>
        <strain evidence="3">IBT 30728</strain>
    </source>
</reference>
<gene>
    <name evidence="3" type="ORF">N7539_004604</name>
</gene>
<keyword evidence="2" id="KW-1133">Transmembrane helix</keyword>
<reference evidence="3" key="2">
    <citation type="journal article" date="2023" name="IMA Fungus">
        <title>Comparative genomic study of the Penicillium genus elucidates a diverse pangenome and 15 lateral gene transfer events.</title>
        <authorList>
            <person name="Petersen C."/>
            <person name="Sorensen T."/>
            <person name="Nielsen M.R."/>
            <person name="Sondergaard T.E."/>
            <person name="Sorensen J.L."/>
            <person name="Fitzpatrick D.A."/>
            <person name="Frisvad J.C."/>
            <person name="Nielsen K.L."/>
        </authorList>
    </citation>
    <scope>NUCLEOTIDE SEQUENCE</scope>
    <source>
        <strain evidence="3">IBT 30728</strain>
    </source>
</reference>
<dbReference type="GeneID" id="81624455"/>
<name>A0A9W9XE40_9EURO</name>
<feature type="region of interest" description="Disordered" evidence="1">
    <location>
        <begin position="143"/>
        <end position="250"/>
    </location>
</feature>
<feature type="compositionally biased region" description="Basic and acidic residues" evidence="1">
    <location>
        <begin position="77"/>
        <end position="89"/>
    </location>
</feature>
<keyword evidence="4" id="KW-1185">Reference proteome</keyword>
<feature type="transmembrane region" description="Helical" evidence="2">
    <location>
        <begin position="673"/>
        <end position="696"/>
    </location>
</feature>
<feature type="compositionally biased region" description="Polar residues" evidence="1">
    <location>
        <begin position="771"/>
        <end position="781"/>
    </location>
</feature>
<keyword evidence="2" id="KW-0472">Membrane</keyword>
<feature type="region of interest" description="Disordered" evidence="1">
    <location>
        <begin position="363"/>
        <end position="382"/>
    </location>
</feature>
<accession>A0A9W9XE40</accession>
<feature type="compositionally biased region" description="Low complexity" evidence="1">
    <location>
        <begin position="221"/>
        <end position="230"/>
    </location>
</feature>
<feature type="compositionally biased region" description="Basic and acidic residues" evidence="1">
    <location>
        <begin position="759"/>
        <end position="770"/>
    </location>
</feature>
<dbReference type="EMBL" id="JAPWDQ010000004">
    <property type="protein sequence ID" value="KAJ5489714.1"/>
    <property type="molecule type" value="Genomic_DNA"/>
</dbReference>
<evidence type="ECO:0000313" key="3">
    <source>
        <dbReference type="EMBL" id="KAJ5489714.1"/>
    </source>
</evidence>
<protein>
    <submittedName>
        <fullName evidence="3">Uncharacterized protein</fullName>
    </submittedName>
</protein>
<evidence type="ECO:0000313" key="4">
    <source>
        <dbReference type="Proteomes" id="UP001148312"/>
    </source>
</evidence>